<feature type="transmembrane region" description="Helical" evidence="6">
    <location>
        <begin position="102"/>
        <end position="125"/>
    </location>
</feature>
<keyword evidence="5 6" id="KW-0472">Membrane</keyword>
<comment type="subcellular location">
    <subcellularLocation>
        <location evidence="1">Cell membrane</location>
        <topology evidence="1">Multi-pass membrane protein</topology>
    </subcellularLocation>
</comment>
<comment type="caution">
    <text evidence="7">The sequence shown here is derived from an EMBL/GenBank/DDBJ whole genome shotgun (WGS) entry which is preliminary data.</text>
</comment>
<evidence type="ECO:0000256" key="3">
    <source>
        <dbReference type="ARBA" id="ARBA00022692"/>
    </source>
</evidence>
<dbReference type="GO" id="GO:0043190">
    <property type="term" value="C:ATP-binding cassette (ABC) transporter complex"/>
    <property type="evidence" value="ECO:0007669"/>
    <property type="project" value="TreeGrafter"/>
</dbReference>
<feature type="transmembrane region" description="Helical" evidence="6">
    <location>
        <begin position="332"/>
        <end position="355"/>
    </location>
</feature>
<evidence type="ECO:0000313" key="7">
    <source>
        <dbReference type="EMBL" id="PTL86562.1"/>
    </source>
</evidence>
<reference evidence="8" key="1">
    <citation type="submission" date="2018-02" db="EMBL/GenBank/DDBJ databases">
        <title>Genome sequence of Candidatus Liberibacter europaeus.</title>
        <authorList>
            <person name="Frampton R.A."/>
            <person name="Thompson S.M."/>
            <person name="David C."/>
            <person name="Addison S.M."/>
            <person name="Smith G.R."/>
        </authorList>
    </citation>
    <scope>NUCLEOTIDE SEQUENCE [LARGE SCALE GENOMIC DNA]</scope>
</reference>
<dbReference type="PANTHER" id="PTHR33529:SF2">
    <property type="entry name" value="LIPOPOLYSACCHARIDE EXPORT SYSTEM PERMEASE PROTEIN LPTG"/>
    <property type="match status" value="1"/>
</dbReference>
<dbReference type="Proteomes" id="UP000240811">
    <property type="component" value="Unassembled WGS sequence"/>
</dbReference>
<protein>
    <submittedName>
        <fullName evidence="7">Permease</fullName>
    </submittedName>
</protein>
<feature type="transmembrane region" description="Helical" evidence="6">
    <location>
        <begin position="273"/>
        <end position="294"/>
    </location>
</feature>
<organism evidence="7 8">
    <name type="scientific">Candidatus Liberibacter europaeus</name>
    <dbReference type="NCBI Taxonomy" id="744859"/>
    <lineage>
        <taxon>Bacteria</taxon>
        <taxon>Pseudomonadati</taxon>
        <taxon>Pseudomonadota</taxon>
        <taxon>Alphaproteobacteria</taxon>
        <taxon>Hyphomicrobiales</taxon>
        <taxon>Rhizobiaceae</taxon>
        <taxon>Liberibacter</taxon>
    </lineage>
</organism>
<dbReference type="GO" id="GO:0015920">
    <property type="term" value="P:lipopolysaccharide transport"/>
    <property type="evidence" value="ECO:0007669"/>
    <property type="project" value="TreeGrafter"/>
</dbReference>
<dbReference type="EMBL" id="PSQJ01000002">
    <property type="protein sequence ID" value="PTL86562.1"/>
    <property type="molecule type" value="Genomic_DNA"/>
</dbReference>
<sequence>MLLGILWRYFFRYYIKITLYFLSGIIAIIFIIDLDEINTQMNVLPGYNTYEGILLVLTRIPLIIQQTIPFITLIISIGVFFNINKKNELVITRAIGVSIWQFLSPFIIGSFLLGMCVILIINPIVVYGNKIGSSLIDKWRNTQQHINVIPWIKVKDINKDLYIGASEISKKEKTLKDAIIITVNNDNNSVMRQEADLAIIDNKSIILKQVKEYKYRSPLILRDSLTLENPIGTNIFDQFDEKFKSFSFYQQIKKIISSHDLSIFNGNTSETKFYFLITTPFMLIAMTLMAAAVSLKFDRVGQSRTIVTYGILSGFILYTTTTLMKSLGTSGILIPFAAASIPIISTISISILILLQNEDG</sequence>
<dbReference type="PANTHER" id="PTHR33529">
    <property type="entry name" value="SLR0882 PROTEIN-RELATED"/>
    <property type="match status" value="1"/>
</dbReference>
<keyword evidence="2" id="KW-1003">Cell membrane</keyword>
<keyword evidence="3 6" id="KW-0812">Transmembrane</keyword>
<proteinExistence type="predicted"/>
<evidence type="ECO:0000313" key="8">
    <source>
        <dbReference type="Proteomes" id="UP000240811"/>
    </source>
</evidence>
<dbReference type="Pfam" id="PF03739">
    <property type="entry name" value="LptF_LptG"/>
    <property type="match status" value="1"/>
</dbReference>
<gene>
    <name evidence="7" type="ORF">C4617_01710</name>
</gene>
<evidence type="ECO:0000256" key="1">
    <source>
        <dbReference type="ARBA" id="ARBA00004651"/>
    </source>
</evidence>
<feature type="transmembrane region" description="Helical" evidence="6">
    <location>
        <begin position="52"/>
        <end position="81"/>
    </location>
</feature>
<name>A0A2T4VXQ8_9HYPH</name>
<dbReference type="InterPro" id="IPR005495">
    <property type="entry name" value="LptG/LptF_permease"/>
</dbReference>
<feature type="transmembrane region" description="Helical" evidence="6">
    <location>
        <begin position="306"/>
        <end position="326"/>
    </location>
</feature>
<evidence type="ECO:0000256" key="5">
    <source>
        <dbReference type="ARBA" id="ARBA00023136"/>
    </source>
</evidence>
<accession>A0A2T4VXQ8</accession>
<evidence type="ECO:0000256" key="4">
    <source>
        <dbReference type="ARBA" id="ARBA00022989"/>
    </source>
</evidence>
<keyword evidence="4 6" id="KW-1133">Transmembrane helix</keyword>
<evidence type="ECO:0000256" key="2">
    <source>
        <dbReference type="ARBA" id="ARBA00022475"/>
    </source>
</evidence>
<feature type="transmembrane region" description="Helical" evidence="6">
    <location>
        <begin position="12"/>
        <end position="32"/>
    </location>
</feature>
<evidence type="ECO:0000256" key="6">
    <source>
        <dbReference type="SAM" id="Phobius"/>
    </source>
</evidence>
<dbReference type="AlphaFoldDB" id="A0A2T4VXQ8"/>